<accession>A0A9P3CYY4</accession>
<dbReference type="InterPro" id="IPR056009">
    <property type="entry name" value="DUF7587"/>
</dbReference>
<keyword evidence="3" id="KW-1185">Reference proteome</keyword>
<dbReference type="GeneID" id="68297325"/>
<organism evidence="2 3">
    <name type="scientific">Cercospora kikuchii</name>
    <dbReference type="NCBI Taxonomy" id="84275"/>
    <lineage>
        <taxon>Eukaryota</taxon>
        <taxon>Fungi</taxon>
        <taxon>Dikarya</taxon>
        <taxon>Ascomycota</taxon>
        <taxon>Pezizomycotina</taxon>
        <taxon>Dothideomycetes</taxon>
        <taxon>Dothideomycetidae</taxon>
        <taxon>Mycosphaerellales</taxon>
        <taxon>Mycosphaerellaceae</taxon>
        <taxon>Cercospora</taxon>
    </lineage>
</organism>
<evidence type="ECO:0000313" key="2">
    <source>
        <dbReference type="EMBL" id="GIZ48700.1"/>
    </source>
</evidence>
<reference evidence="2 3" key="1">
    <citation type="submission" date="2021-01" db="EMBL/GenBank/DDBJ databases">
        <title>Cercospora kikuchii MAFF 305040 whole genome shotgun sequence.</title>
        <authorList>
            <person name="Kashiwa T."/>
            <person name="Suzuki T."/>
        </authorList>
    </citation>
    <scope>NUCLEOTIDE SEQUENCE [LARGE SCALE GENOMIC DNA]</scope>
    <source>
        <strain evidence="2 3">MAFF 305040</strain>
    </source>
</reference>
<dbReference type="AlphaFoldDB" id="A0A9P3CYY4"/>
<protein>
    <recommendedName>
        <fullName evidence="1">DUF7587 domain-containing protein</fullName>
    </recommendedName>
</protein>
<gene>
    <name evidence="2" type="ORF">CKM354_001175000</name>
</gene>
<dbReference type="Pfam" id="PF24494">
    <property type="entry name" value="DUF7587"/>
    <property type="match status" value="1"/>
</dbReference>
<feature type="domain" description="DUF7587" evidence="1">
    <location>
        <begin position="257"/>
        <end position="388"/>
    </location>
</feature>
<dbReference type="RefSeq" id="XP_044663187.1">
    <property type="nucleotide sequence ID" value="XM_044807252.1"/>
</dbReference>
<dbReference type="EMBL" id="BOLY01000008">
    <property type="protein sequence ID" value="GIZ48700.1"/>
    <property type="molecule type" value="Genomic_DNA"/>
</dbReference>
<evidence type="ECO:0000259" key="1">
    <source>
        <dbReference type="Pfam" id="PF24494"/>
    </source>
</evidence>
<proteinExistence type="predicted"/>
<dbReference type="OrthoDB" id="3650519at2759"/>
<evidence type="ECO:0000313" key="3">
    <source>
        <dbReference type="Proteomes" id="UP000825890"/>
    </source>
</evidence>
<name>A0A9P3CYY4_9PEZI</name>
<dbReference type="Proteomes" id="UP000825890">
    <property type="component" value="Unassembled WGS sequence"/>
</dbReference>
<comment type="caution">
    <text evidence="2">The sequence shown here is derived from an EMBL/GenBank/DDBJ whole genome shotgun (WGS) entry which is preliminary data.</text>
</comment>
<sequence length="554" mass="63236">MVPHSSKSHADDVFDSFKALSTTDHDVSKAELKELNQQVLKNCSDLVHSVRVLQAALAADEENIAQNLAVLSSLQDRIEGAVSAASLSAAASKARLLNKILSPPKKYEDIRRLSEFFKDDVKYILDEVLGANKDNETALRRVLEECYSQSAQSSGSLHASRWLAEQAESFLETPYDPDFQSEHYYEHEDRLANDENYAESWRVRREQESKQRERDDEKITASWVRFWRYQLRSCRDEPTLFWPLAQSDGCGEVPECPRYLFRAADDSSSGQNDADIIASAASMFCSSHSKKDLLLPKTRSTAADRLHKHLKKDCFGAGHPGNNLTSWSSSLLFVVQYALWRARKGKKPLDQVMIYAVDTTEFPRGQFAGDKWLLKKLGDDVPATSWEWSLIDLRARGYDNGEYLSQGVVNIKNRSCTMSLATLLSSGMYDLYPEFKDQNGSERWTKRVQTLRLNWATSQETTRKEIISAVRVAETCFKNFNCLDMAVLLLTFKNRRLSNDNESSEARGSWTEYGPVEVQRYHRVMQQIQARETINSSTWWGISMALERVFECEE</sequence>